<reference evidence="8 9" key="1">
    <citation type="journal article" date="2008" name="Int. J. Syst. Evol. Microbiol.">
        <title>Tessaracoccus flavescens sp. nov., isolated from marine sediment.</title>
        <authorList>
            <person name="Lee D.W."/>
            <person name="Lee S.D."/>
        </authorList>
    </citation>
    <scope>NUCLEOTIDE SEQUENCE [LARGE SCALE GENOMIC DNA]</scope>
    <source>
        <strain evidence="8 9">SST-39T</strain>
    </source>
</reference>
<dbReference type="PRINTS" id="PR00120">
    <property type="entry name" value="HATPASE"/>
</dbReference>
<dbReference type="GO" id="GO:0005524">
    <property type="term" value="F:ATP binding"/>
    <property type="evidence" value="ECO:0007669"/>
    <property type="project" value="InterPro"/>
</dbReference>
<dbReference type="InterPro" id="IPR059000">
    <property type="entry name" value="ATPase_P-type_domA"/>
</dbReference>
<keyword evidence="2 6" id="KW-0812">Transmembrane</keyword>
<dbReference type="InterPro" id="IPR023299">
    <property type="entry name" value="ATPase_P-typ_cyto_dom_N"/>
</dbReference>
<dbReference type="InterPro" id="IPR036412">
    <property type="entry name" value="HAD-like_sf"/>
</dbReference>
<dbReference type="SFLD" id="SFLDF00027">
    <property type="entry name" value="p-type_atpase"/>
    <property type="match status" value="1"/>
</dbReference>
<feature type="transmembrane region" description="Helical" evidence="6">
    <location>
        <begin position="596"/>
        <end position="615"/>
    </location>
</feature>
<feature type="domain" description="P-type ATPase A" evidence="7">
    <location>
        <begin position="100"/>
        <end position="194"/>
    </location>
</feature>
<feature type="transmembrane region" description="Helical" evidence="6">
    <location>
        <begin position="711"/>
        <end position="733"/>
    </location>
</feature>
<feature type="transmembrane region" description="Helical" evidence="6">
    <location>
        <begin position="745"/>
        <end position="768"/>
    </location>
</feature>
<evidence type="ECO:0000313" key="8">
    <source>
        <dbReference type="EMBL" id="AQP49823.1"/>
    </source>
</evidence>
<dbReference type="GO" id="GO:0005886">
    <property type="term" value="C:plasma membrane"/>
    <property type="evidence" value="ECO:0007669"/>
    <property type="project" value="UniProtKB-SubCell"/>
</dbReference>
<name>A0A1Q2CUN7_9ACTN</name>
<dbReference type="SUPFAM" id="SSF81665">
    <property type="entry name" value="Calcium ATPase, transmembrane domain M"/>
    <property type="match status" value="1"/>
</dbReference>
<keyword evidence="9" id="KW-1185">Reference proteome</keyword>
<feature type="transmembrane region" description="Helical" evidence="6">
    <location>
        <begin position="212"/>
        <end position="230"/>
    </location>
</feature>
<dbReference type="STRING" id="399497.BW733_02245"/>
<keyword evidence="5 6" id="KW-0472">Membrane</keyword>
<dbReference type="KEGG" id="tfa:BW733_02245"/>
<evidence type="ECO:0000256" key="3">
    <source>
        <dbReference type="ARBA" id="ARBA00022967"/>
    </source>
</evidence>
<dbReference type="PROSITE" id="PS00154">
    <property type="entry name" value="ATPASE_E1_E2"/>
    <property type="match status" value="1"/>
</dbReference>
<feature type="transmembrane region" description="Helical" evidence="6">
    <location>
        <begin position="250"/>
        <end position="271"/>
    </location>
</feature>
<organism evidence="8 9">
    <name type="scientific">Tessaracoccus flavescens</name>
    <dbReference type="NCBI Taxonomy" id="399497"/>
    <lineage>
        <taxon>Bacteria</taxon>
        <taxon>Bacillati</taxon>
        <taxon>Actinomycetota</taxon>
        <taxon>Actinomycetes</taxon>
        <taxon>Propionibacteriales</taxon>
        <taxon>Propionibacteriaceae</taxon>
        <taxon>Tessaracoccus</taxon>
    </lineage>
</organism>
<dbReference type="EMBL" id="CP019607">
    <property type="protein sequence ID" value="AQP49823.1"/>
    <property type="molecule type" value="Genomic_DNA"/>
</dbReference>
<dbReference type="PRINTS" id="PR00119">
    <property type="entry name" value="CATATPASE"/>
</dbReference>
<dbReference type="Proteomes" id="UP000188235">
    <property type="component" value="Chromosome"/>
</dbReference>
<dbReference type="SUPFAM" id="SSF81653">
    <property type="entry name" value="Calcium ATPase, transduction domain A"/>
    <property type="match status" value="1"/>
</dbReference>
<dbReference type="InterPro" id="IPR018303">
    <property type="entry name" value="ATPase_P-typ_P_site"/>
</dbReference>
<dbReference type="Pfam" id="PF00702">
    <property type="entry name" value="Hydrolase"/>
    <property type="match status" value="1"/>
</dbReference>
<dbReference type="Pfam" id="PF00122">
    <property type="entry name" value="E1-E2_ATPase"/>
    <property type="match status" value="1"/>
</dbReference>
<dbReference type="Gene3D" id="2.70.150.10">
    <property type="entry name" value="Calcium-transporting ATPase, cytoplasmic transduction domain A"/>
    <property type="match status" value="1"/>
</dbReference>
<evidence type="ECO:0000259" key="7">
    <source>
        <dbReference type="Pfam" id="PF00122"/>
    </source>
</evidence>
<dbReference type="Gene3D" id="1.20.1110.10">
    <property type="entry name" value="Calcium-transporting ATPase, transmembrane domain"/>
    <property type="match status" value="1"/>
</dbReference>
<dbReference type="SFLD" id="SFLDS00003">
    <property type="entry name" value="Haloacid_Dehalogenase"/>
    <property type="match status" value="1"/>
</dbReference>
<dbReference type="RefSeq" id="WP_077347514.1">
    <property type="nucleotide sequence ID" value="NZ_CP019607.1"/>
</dbReference>
<comment type="subcellular location">
    <subcellularLocation>
        <location evidence="1">Cell membrane</location>
        <topology evidence="1">Multi-pass membrane protein</topology>
    </subcellularLocation>
</comment>
<evidence type="ECO:0000256" key="4">
    <source>
        <dbReference type="ARBA" id="ARBA00022989"/>
    </source>
</evidence>
<dbReference type="SUPFAM" id="SSF56784">
    <property type="entry name" value="HAD-like"/>
    <property type="match status" value="1"/>
</dbReference>
<sequence length="789" mass="84010">MPVDVQGLTSEEVADRVARGQVNTLPSRSGRSTLDIVRANVLTRVNAILFVLFMCVAVTGHFIQGIFGLLIVVNSTIGIIQELRAKRTLDNLAVVGEAHPTVIRDGVARQIVRDEVVLDDLIVVTPGEQVVVDGVVVDADYLEVDESLLTGESDALAKEPGDRVLSGSFVVSGTGRYRAEKVGADAYAAQLTAQAAKFTLVSSELRQGINKILKYVTWLLIPVGLLNIVVQFTQPDTTWQEAVLRTTSALVPMVPEGLVLLTSMAFALGVIRLGRRNCLVQELPAIEGLARVSVVCADKTGTLTEHALTLGEIIHLDADPAEVSAALAQLVAADPTPNASMQAINAVVEPADRPWPILARAPFTSAKKFSGVTFEHATWLLGAADVLCEGEVADRAEEIGSTGRRVLLLATASERVDSASAPGAVVPKALLVLDQVKRTDAADTLRYFQEQNVEVKVISGDNAASVGAVTRSLGVEIGEVVDARTLPEPGPEFAGIVDDADVFGRVTPEQKRQMVEALQSRGHSVAMTGDGVNDVLALKDADLGVAMGSGSSATRAVAQIVLLDDKFASLPHVVAEGRRVIGNIERVAKLFLTKTIYAVILALAAGLLGIPNPFLPLHVTVVGWFTIGIPAFLMSLAPNRERARPGFVRRTLAVAIPGGIVVAAGALTTYLGSRGLHDVPDHIQTQASTATLITLIMTATWVLSVVARPYVWWRAALVAFAYGFYFTVFALPVSQRWLSLDVSNLQTIGFGVIVGLIGMAAIEVIWWVTAVIRGETPRLWGQPAKASLE</sequence>
<evidence type="ECO:0000256" key="1">
    <source>
        <dbReference type="ARBA" id="ARBA00004651"/>
    </source>
</evidence>
<evidence type="ECO:0000256" key="6">
    <source>
        <dbReference type="SAM" id="Phobius"/>
    </source>
</evidence>
<dbReference type="AlphaFoldDB" id="A0A1Q2CUN7"/>
<gene>
    <name evidence="8" type="ORF">BW733_02245</name>
</gene>
<evidence type="ECO:0000313" key="9">
    <source>
        <dbReference type="Proteomes" id="UP000188235"/>
    </source>
</evidence>
<protein>
    <submittedName>
        <fullName evidence="8">Magnesium-transporting ATPase</fullName>
    </submittedName>
</protein>
<dbReference type="InterPro" id="IPR023298">
    <property type="entry name" value="ATPase_P-typ_TM_dom_sf"/>
</dbReference>
<accession>A0A1Q2CUN7</accession>
<evidence type="ECO:0000256" key="5">
    <source>
        <dbReference type="ARBA" id="ARBA00023136"/>
    </source>
</evidence>
<dbReference type="OrthoDB" id="9814270at2"/>
<dbReference type="PANTHER" id="PTHR42861">
    <property type="entry name" value="CALCIUM-TRANSPORTING ATPASE"/>
    <property type="match status" value="1"/>
</dbReference>
<dbReference type="InterPro" id="IPR023214">
    <property type="entry name" value="HAD_sf"/>
</dbReference>
<dbReference type="SFLD" id="SFLDG00002">
    <property type="entry name" value="C1.7:_P-type_atpase_like"/>
    <property type="match status" value="1"/>
</dbReference>
<feature type="transmembrane region" description="Helical" evidence="6">
    <location>
        <begin position="683"/>
        <end position="704"/>
    </location>
</feature>
<dbReference type="InterPro" id="IPR044492">
    <property type="entry name" value="P_typ_ATPase_HD_dom"/>
</dbReference>
<dbReference type="InterPro" id="IPR008250">
    <property type="entry name" value="ATPase_P-typ_transduc_dom_A_sf"/>
</dbReference>
<feature type="transmembrane region" description="Helical" evidence="6">
    <location>
        <begin position="651"/>
        <end position="671"/>
    </location>
</feature>
<feature type="transmembrane region" description="Helical" evidence="6">
    <location>
        <begin position="47"/>
        <end position="80"/>
    </location>
</feature>
<dbReference type="Gene3D" id="3.40.1110.10">
    <property type="entry name" value="Calcium-transporting ATPase, cytoplasmic domain N"/>
    <property type="match status" value="1"/>
</dbReference>
<keyword evidence="4 6" id="KW-1133">Transmembrane helix</keyword>
<dbReference type="Gene3D" id="3.40.50.1000">
    <property type="entry name" value="HAD superfamily/HAD-like"/>
    <property type="match status" value="1"/>
</dbReference>
<evidence type="ECO:0000256" key="2">
    <source>
        <dbReference type="ARBA" id="ARBA00022692"/>
    </source>
</evidence>
<dbReference type="NCBIfam" id="TIGR01494">
    <property type="entry name" value="ATPase_P-type"/>
    <property type="match status" value="2"/>
</dbReference>
<proteinExistence type="predicted"/>
<dbReference type="InterPro" id="IPR001757">
    <property type="entry name" value="P_typ_ATPase"/>
</dbReference>
<feature type="transmembrane region" description="Helical" evidence="6">
    <location>
        <begin position="621"/>
        <end position="639"/>
    </location>
</feature>
<keyword evidence="3" id="KW-1278">Translocase</keyword>
<dbReference type="GO" id="GO:0016887">
    <property type="term" value="F:ATP hydrolysis activity"/>
    <property type="evidence" value="ECO:0007669"/>
    <property type="project" value="InterPro"/>
</dbReference>